<proteinExistence type="inferred from homology"/>
<evidence type="ECO:0000256" key="1">
    <source>
        <dbReference type="ARBA" id="ARBA00005495"/>
    </source>
</evidence>
<evidence type="ECO:0000313" key="5">
    <source>
        <dbReference type="EMBL" id="PTE22911.1"/>
    </source>
</evidence>
<dbReference type="InterPro" id="IPR006913">
    <property type="entry name" value="CENP-V/GFA"/>
</dbReference>
<dbReference type="PANTHER" id="PTHR28620:SF1">
    <property type="entry name" value="CENP-V_GFA DOMAIN-CONTAINING PROTEIN"/>
    <property type="match status" value="1"/>
</dbReference>
<dbReference type="GO" id="GO:0016846">
    <property type="term" value="F:carbon-sulfur lyase activity"/>
    <property type="evidence" value="ECO:0007669"/>
    <property type="project" value="InterPro"/>
</dbReference>
<dbReference type="Proteomes" id="UP000241010">
    <property type="component" value="Unassembled WGS sequence"/>
</dbReference>
<protein>
    <submittedName>
        <fullName evidence="5">Aldehyde-activating protein</fullName>
    </submittedName>
</protein>
<keyword evidence="3" id="KW-0862">Zinc</keyword>
<dbReference type="InterPro" id="IPR011057">
    <property type="entry name" value="Mss4-like_sf"/>
</dbReference>
<dbReference type="PROSITE" id="PS51891">
    <property type="entry name" value="CENP_V_GFA"/>
    <property type="match status" value="1"/>
</dbReference>
<evidence type="ECO:0000313" key="6">
    <source>
        <dbReference type="Proteomes" id="UP000241010"/>
    </source>
</evidence>
<keyword evidence="6" id="KW-1185">Reference proteome</keyword>
<reference evidence="5 6" key="1">
    <citation type="submission" date="2018-03" db="EMBL/GenBank/DDBJ databases">
        <title>Cereibacter changlensis.</title>
        <authorList>
            <person name="Meyer T.E."/>
            <person name="Miller S."/>
            <person name="Lodha T."/>
            <person name="Gandham S."/>
            <person name="Chintalapati S."/>
            <person name="Chintalapati V.R."/>
        </authorList>
    </citation>
    <scope>NUCLEOTIDE SEQUENCE [LARGE SCALE GENOMIC DNA]</scope>
    <source>
        <strain evidence="5 6">JA139</strain>
    </source>
</reference>
<evidence type="ECO:0000259" key="4">
    <source>
        <dbReference type="PROSITE" id="PS51891"/>
    </source>
</evidence>
<gene>
    <name evidence="5" type="ORF">C5F48_04950</name>
</gene>
<feature type="domain" description="CENP-V/GFA" evidence="4">
    <location>
        <begin position="1"/>
        <end position="109"/>
    </location>
</feature>
<comment type="caution">
    <text evidence="5">The sequence shown here is derived from an EMBL/GenBank/DDBJ whole genome shotgun (WGS) entry which is preliminary data.</text>
</comment>
<keyword evidence="2" id="KW-0479">Metal-binding</keyword>
<dbReference type="Pfam" id="PF04828">
    <property type="entry name" value="GFA"/>
    <property type="match status" value="1"/>
</dbReference>
<name>A0A2T4JYB5_9RHOB</name>
<dbReference type="GO" id="GO:0046872">
    <property type="term" value="F:metal ion binding"/>
    <property type="evidence" value="ECO:0007669"/>
    <property type="project" value="UniProtKB-KW"/>
</dbReference>
<evidence type="ECO:0000256" key="2">
    <source>
        <dbReference type="ARBA" id="ARBA00022723"/>
    </source>
</evidence>
<dbReference type="PANTHER" id="PTHR28620">
    <property type="entry name" value="CENTROMERE PROTEIN V"/>
    <property type="match status" value="1"/>
</dbReference>
<evidence type="ECO:0000256" key="3">
    <source>
        <dbReference type="ARBA" id="ARBA00022833"/>
    </source>
</evidence>
<dbReference type="AlphaFoldDB" id="A0A2T4JYB5"/>
<sequence length="118" mass="12992">MKGTCHCGAVEIEVTLADGLATARRCDCSFCSRRGAIAVTANMGDLTVVKGQDNLTLYQWNTKVAKHWFCKTCGIYTHHQRRSNPNEYGVNVGILEGVNPRDLGEVPWSDGVNHPSDR</sequence>
<dbReference type="EMBL" id="PZKG01000013">
    <property type="protein sequence ID" value="PTE22911.1"/>
    <property type="molecule type" value="Genomic_DNA"/>
</dbReference>
<comment type="similarity">
    <text evidence="1">Belongs to the Gfa family.</text>
</comment>
<dbReference type="InterPro" id="IPR052355">
    <property type="entry name" value="CENP-V-like"/>
</dbReference>
<dbReference type="RefSeq" id="WP_107662802.1">
    <property type="nucleotide sequence ID" value="NZ_PZKG01000013.1"/>
</dbReference>
<accession>A0A2T4JYB5</accession>
<dbReference type="SUPFAM" id="SSF51316">
    <property type="entry name" value="Mss4-like"/>
    <property type="match status" value="1"/>
</dbReference>
<dbReference type="OrthoDB" id="9807246at2"/>
<dbReference type="Gene3D" id="2.170.150.70">
    <property type="match status" value="1"/>
</dbReference>
<organism evidence="5 6">
    <name type="scientific">Cereibacter changlensis JA139</name>
    <dbReference type="NCBI Taxonomy" id="1188249"/>
    <lineage>
        <taxon>Bacteria</taxon>
        <taxon>Pseudomonadati</taxon>
        <taxon>Pseudomonadota</taxon>
        <taxon>Alphaproteobacteria</taxon>
        <taxon>Rhodobacterales</taxon>
        <taxon>Paracoccaceae</taxon>
        <taxon>Cereibacter</taxon>
    </lineage>
</organism>